<dbReference type="OrthoDB" id="3515089at2"/>
<sequence>MEGELTEVAASADGTIWALYDHSDAFDADLRRWNGSSWQTFEVPQAPVNGPFAQGTSPRAIGMAVREDGQVQIFGQAEYPQRSSKPEIFSHTFDGTRWRSEVFPLTMPRNGVPLIVRGEWIMYGDQVLRRDGAVWRSYRPAAMPEEGSAGDFPVLGGDEDDLWIFGESAATKGGVVALRWNGAAWQQIGLPRLGLPPQGVLFSGSRKETVMEIQLTIDVAVLGANDVWAVGAADMYTVNDEDDSQVIRPVALHWNGRGWTCRWGSAGWDRITDVEPDGAGGAWFLFYEGEPLHLSGGRHEHAAALPDV</sequence>
<organism evidence="1 2">
    <name type="scientific">Nonomuraea fuscirosea</name>
    <dbReference type="NCBI Taxonomy" id="1291556"/>
    <lineage>
        <taxon>Bacteria</taxon>
        <taxon>Bacillati</taxon>
        <taxon>Actinomycetota</taxon>
        <taxon>Actinomycetes</taxon>
        <taxon>Streptosporangiales</taxon>
        <taxon>Streptosporangiaceae</taxon>
        <taxon>Nonomuraea</taxon>
    </lineage>
</organism>
<reference evidence="1 2" key="1">
    <citation type="submission" date="2018-03" db="EMBL/GenBank/DDBJ databases">
        <title>Genomic Encyclopedia of Type Strains, Phase III (KMG-III): the genomes of soil and plant-associated and newly described type strains.</title>
        <authorList>
            <person name="Whitman W."/>
        </authorList>
    </citation>
    <scope>NUCLEOTIDE SEQUENCE [LARGE SCALE GENOMIC DNA]</scope>
    <source>
        <strain evidence="1 2">CGMCC 4.7104</strain>
    </source>
</reference>
<evidence type="ECO:0000313" key="1">
    <source>
        <dbReference type="EMBL" id="PRX44816.1"/>
    </source>
</evidence>
<protein>
    <recommendedName>
        <fullName evidence="3">Galactose oxidase-like protein</fullName>
    </recommendedName>
</protein>
<evidence type="ECO:0008006" key="3">
    <source>
        <dbReference type="Google" id="ProtNLM"/>
    </source>
</evidence>
<comment type="caution">
    <text evidence="1">The sequence shown here is derived from an EMBL/GenBank/DDBJ whole genome shotgun (WGS) entry which is preliminary data.</text>
</comment>
<name>A0A2T0LNP4_9ACTN</name>
<evidence type="ECO:0000313" key="2">
    <source>
        <dbReference type="Proteomes" id="UP000238312"/>
    </source>
</evidence>
<dbReference type="EMBL" id="PVNG01000050">
    <property type="protein sequence ID" value="PRX44816.1"/>
    <property type="molecule type" value="Genomic_DNA"/>
</dbReference>
<proteinExistence type="predicted"/>
<dbReference type="AlphaFoldDB" id="A0A2T0LNP4"/>
<accession>A0A2T0LNP4</accession>
<dbReference type="Proteomes" id="UP000238312">
    <property type="component" value="Unassembled WGS sequence"/>
</dbReference>
<gene>
    <name evidence="1" type="ORF">B0I32_15029</name>
</gene>
<dbReference type="RefSeq" id="WP_106253284.1">
    <property type="nucleotide sequence ID" value="NZ_PVNG01000050.1"/>
</dbReference>
<keyword evidence="2" id="KW-1185">Reference proteome</keyword>